<dbReference type="Pfam" id="PF00583">
    <property type="entry name" value="Acetyltransf_1"/>
    <property type="match status" value="1"/>
</dbReference>
<evidence type="ECO:0000256" key="9">
    <source>
        <dbReference type="ARBA" id="ARBA00051823"/>
    </source>
</evidence>
<dbReference type="PANTHER" id="PTHR20905:SF30">
    <property type="entry name" value="N-ACETYLTRANSFERASE DOMAIN-CONTAINING PROTEIN"/>
    <property type="match status" value="1"/>
</dbReference>
<reference evidence="15" key="1">
    <citation type="submission" date="2022-11" db="UniProtKB">
        <authorList>
            <consortium name="WormBaseParasite"/>
        </authorList>
    </citation>
    <scope>IDENTIFICATION</scope>
</reference>
<comment type="catalytic activity">
    <reaction evidence="6">
        <text>serotonin + octadecanoyl-CoA = N-octadecanoyl-serotonin + CoA + H(+)</text>
        <dbReference type="Rhea" id="RHEA:51400"/>
        <dbReference type="ChEBI" id="CHEBI:15378"/>
        <dbReference type="ChEBI" id="CHEBI:57287"/>
        <dbReference type="ChEBI" id="CHEBI:57394"/>
        <dbReference type="ChEBI" id="CHEBI:134065"/>
        <dbReference type="ChEBI" id="CHEBI:350546"/>
    </reaction>
    <physiologicalReaction direction="left-to-right" evidence="6">
        <dbReference type="Rhea" id="RHEA:51401"/>
    </physiologicalReaction>
</comment>
<organism evidence="14 15">
    <name type="scientific">Ditylenchus dipsaci</name>
    <dbReference type="NCBI Taxonomy" id="166011"/>
    <lineage>
        <taxon>Eukaryota</taxon>
        <taxon>Metazoa</taxon>
        <taxon>Ecdysozoa</taxon>
        <taxon>Nematoda</taxon>
        <taxon>Chromadorea</taxon>
        <taxon>Rhabditida</taxon>
        <taxon>Tylenchina</taxon>
        <taxon>Tylenchomorpha</taxon>
        <taxon>Sphaerularioidea</taxon>
        <taxon>Anguinidae</taxon>
        <taxon>Anguininae</taxon>
        <taxon>Ditylenchus</taxon>
    </lineage>
</organism>
<evidence type="ECO:0000256" key="4">
    <source>
        <dbReference type="ARBA" id="ARBA00039114"/>
    </source>
</evidence>
<dbReference type="EC" id="2.3.1.87" evidence="4"/>
<evidence type="ECO:0000256" key="3">
    <source>
        <dbReference type="ARBA" id="ARBA00038182"/>
    </source>
</evidence>
<dbReference type="WBParaSite" id="jg865">
    <property type="protein sequence ID" value="jg865"/>
    <property type="gene ID" value="jg865"/>
</dbReference>
<evidence type="ECO:0000313" key="15">
    <source>
        <dbReference type="WBParaSite" id="jg865"/>
    </source>
</evidence>
<sequence>MTLSNPPSLNTSVEKFERPKVDSPVLEDYVIVKAQVSDFEDIHDFMLGDFLNTEPLNAALELQRDEASQFFADIIHCCFKDQVSYIVRSKADGRVVALRMANILDRFSPEANQAFGADYPSSEKVQKIKELLHEFESQTWKLVPKEVNRLLNWIVLSVDESFKRRGIARKLIEHDMDQARAMGIQGVVAEASAYNSQQLFKKLGYTRLMEIMHCDWLDKETGQQIIECKDNTDRVTMEYKPL</sequence>
<evidence type="ECO:0000256" key="5">
    <source>
        <dbReference type="ARBA" id="ARBA00050189"/>
    </source>
</evidence>
<dbReference type="CDD" id="cd04301">
    <property type="entry name" value="NAT_SF"/>
    <property type="match status" value="1"/>
</dbReference>
<comment type="catalytic activity">
    <reaction evidence="11">
        <text>dopamine + hexadecanoyl-CoA = N-hexadecanoyl-dopamine + CoA + H(+)</text>
        <dbReference type="Rhea" id="RHEA:51376"/>
        <dbReference type="ChEBI" id="CHEBI:15378"/>
        <dbReference type="ChEBI" id="CHEBI:57287"/>
        <dbReference type="ChEBI" id="CHEBI:57379"/>
        <dbReference type="ChEBI" id="CHEBI:59905"/>
        <dbReference type="ChEBI" id="CHEBI:134058"/>
    </reaction>
    <physiologicalReaction direction="left-to-right" evidence="11">
        <dbReference type="Rhea" id="RHEA:51377"/>
    </physiologicalReaction>
</comment>
<dbReference type="PANTHER" id="PTHR20905">
    <property type="entry name" value="N-ACETYLTRANSFERASE-RELATED"/>
    <property type="match status" value="1"/>
</dbReference>
<dbReference type="GO" id="GO:0004059">
    <property type="term" value="F:aralkylamine N-acetyltransferase activity"/>
    <property type="evidence" value="ECO:0007669"/>
    <property type="project" value="UniProtKB-EC"/>
</dbReference>
<dbReference type="AlphaFoldDB" id="A0A915ENB6"/>
<evidence type="ECO:0000256" key="1">
    <source>
        <dbReference type="ARBA" id="ARBA00022679"/>
    </source>
</evidence>
<dbReference type="SUPFAM" id="SSF55729">
    <property type="entry name" value="Acyl-CoA N-acyltransferases (Nat)"/>
    <property type="match status" value="1"/>
</dbReference>
<keyword evidence="1" id="KW-0808">Transferase</keyword>
<evidence type="ECO:0000313" key="14">
    <source>
        <dbReference type="Proteomes" id="UP000887574"/>
    </source>
</evidence>
<comment type="catalytic activity">
    <reaction evidence="10">
        <text>serotonin + hexadecanoyl-CoA = N-hexadecanoyl-serotonin + CoA + H(+)</text>
        <dbReference type="Rhea" id="RHEA:51384"/>
        <dbReference type="ChEBI" id="CHEBI:15378"/>
        <dbReference type="ChEBI" id="CHEBI:57287"/>
        <dbReference type="ChEBI" id="CHEBI:57379"/>
        <dbReference type="ChEBI" id="CHEBI:134059"/>
        <dbReference type="ChEBI" id="CHEBI:350546"/>
    </reaction>
    <physiologicalReaction direction="left-to-right" evidence="10">
        <dbReference type="Rhea" id="RHEA:51385"/>
    </physiologicalReaction>
</comment>
<comment type="pathway">
    <text evidence="2">Aromatic compound metabolism; melatonin biosynthesis; melatonin from serotonin: step 1/2.</text>
</comment>
<accession>A0A915ENB6</accession>
<evidence type="ECO:0000256" key="7">
    <source>
        <dbReference type="ARBA" id="ARBA00051284"/>
    </source>
</evidence>
<evidence type="ECO:0000256" key="12">
    <source>
        <dbReference type="ARBA" id="ARBA00052491"/>
    </source>
</evidence>
<comment type="catalytic activity">
    <reaction evidence="8">
        <text>dopamine + acetyl-CoA = N-acetyldopamine + CoA + H(+)</text>
        <dbReference type="Rhea" id="RHEA:51388"/>
        <dbReference type="ChEBI" id="CHEBI:15378"/>
        <dbReference type="ChEBI" id="CHEBI:57287"/>
        <dbReference type="ChEBI" id="CHEBI:57288"/>
        <dbReference type="ChEBI" id="CHEBI:59905"/>
        <dbReference type="ChEBI" id="CHEBI:125678"/>
    </reaction>
    <physiologicalReaction direction="left-to-right" evidence="8">
        <dbReference type="Rhea" id="RHEA:51389"/>
    </physiologicalReaction>
</comment>
<dbReference type="PROSITE" id="PS51186">
    <property type="entry name" value="GNAT"/>
    <property type="match status" value="1"/>
</dbReference>
<dbReference type="InterPro" id="IPR016181">
    <property type="entry name" value="Acyl_CoA_acyltransferase"/>
</dbReference>
<keyword evidence="14" id="KW-1185">Reference proteome</keyword>
<name>A0A915ENB6_9BILA</name>
<dbReference type="FunFam" id="3.40.630.30:FF:000046">
    <property type="entry name" value="Dopamine N-acetyltransferase"/>
    <property type="match status" value="1"/>
</dbReference>
<feature type="domain" description="N-acetyltransferase" evidence="13">
    <location>
        <begin position="29"/>
        <end position="223"/>
    </location>
</feature>
<evidence type="ECO:0000256" key="10">
    <source>
        <dbReference type="ARBA" id="ARBA00052178"/>
    </source>
</evidence>
<comment type="catalytic activity">
    <reaction evidence="9">
        <text>serotonin + (9Z)-octadecenoyl-CoA = N-(9Z-octadecenoyl)-serotonin + CoA + H(+)</text>
        <dbReference type="Rhea" id="RHEA:51392"/>
        <dbReference type="ChEBI" id="CHEBI:15378"/>
        <dbReference type="ChEBI" id="CHEBI:57287"/>
        <dbReference type="ChEBI" id="CHEBI:57387"/>
        <dbReference type="ChEBI" id="CHEBI:134064"/>
        <dbReference type="ChEBI" id="CHEBI:350546"/>
    </reaction>
    <physiologicalReaction direction="left-to-right" evidence="9">
        <dbReference type="Rhea" id="RHEA:51393"/>
    </physiologicalReaction>
</comment>
<dbReference type="Gene3D" id="3.40.630.30">
    <property type="match status" value="1"/>
</dbReference>
<comment type="catalytic activity">
    <reaction evidence="5">
        <text>dopamine + (9Z)-octadecenoyl-CoA = N-(9Z-octadecanoyl)-dopamine + CoA + H(+)</text>
        <dbReference type="Rhea" id="RHEA:51380"/>
        <dbReference type="ChEBI" id="CHEBI:15378"/>
        <dbReference type="ChEBI" id="CHEBI:31883"/>
        <dbReference type="ChEBI" id="CHEBI:57287"/>
        <dbReference type="ChEBI" id="CHEBI:57387"/>
        <dbReference type="ChEBI" id="CHEBI:59905"/>
    </reaction>
    <physiologicalReaction direction="left-to-right" evidence="5">
        <dbReference type="Rhea" id="RHEA:51381"/>
    </physiologicalReaction>
</comment>
<proteinExistence type="inferred from homology"/>
<comment type="catalytic activity">
    <reaction evidence="12">
        <text>serotonin + acetyl-CoA = N-acetylserotonin + CoA + H(+)</text>
        <dbReference type="Rhea" id="RHEA:25217"/>
        <dbReference type="ChEBI" id="CHEBI:15378"/>
        <dbReference type="ChEBI" id="CHEBI:17697"/>
        <dbReference type="ChEBI" id="CHEBI:57287"/>
        <dbReference type="ChEBI" id="CHEBI:57288"/>
        <dbReference type="ChEBI" id="CHEBI:350546"/>
        <dbReference type="EC" id="2.3.1.87"/>
    </reaction>
    <physiologicalReaction direction="left-to-right" evidence="12">
        <dbReference type="Rhea" id="RHEA:25218"/>
    </physiologicalReaction>
</comment>
<evidence type="ECO:0000259" key="13">
    <source>
        <dbReference type="PROSITE" id="PS51186"/>
    </source>
</evidence>
<protein>
    <recommendedName>
        <fullName evidence="4">aralkylamine N-acetyltransferase</fullName>
        <ecNumber evidence="4">2.3.1.87</ecNumber>
    </recommendedName>
</protein>
<evidence type="ECO:0000256" key="2">
    <source>
        <dbReference type="ARBA" id="ARBA00037926"/>
    </source>
</evidence>
<dbReference type="Proteomes" id="UP000887574">
    <property type="component" value="Unplaced"/>
</dbReference>
<comment type="catalytic activity">
    <reaction evidence="7">
        <text>serotonin + (5Z,8Z,11Z,14Z)-eicosatetraenoyl-CoA = N-[(5Z,8Z,11Z,14Z)-eicosatetraenoyl]-serotonin + CoA + H(+)</text>
        <dbReference type="Rhea" id="RHEA:51396"/>
        <dbReference type="ChEBI" id="CHEBI:15378"/>
        <dbReference type="ChEBI" id="CHEBI:57287"/>
        <dbReference type="ChEBI" id="CHEBI:57368"/>
        <dbReference type="ChEBI" id="CHEBI:132255"/>
        <dbReference type="ChEBI" id="CHEBI:350546"/>
    </reaction>
    <physiologicalReaction direction="left-to-right" evidence="7">
        <dbReference type="Rhea" id="RHEA:51397"/>
    </physiologicalReaction>
</comment>
<evidence type="ECO:0000256" key="11">
    <source>
        <dbReference type="ARBA" id="ARBA00052335"/>
    </source>
</evidence>
<evidence type="ECO:0000256" key="8">
    <source>
        <dbReference type="ARBA" id="ARBA00051711"/>
    </source>
</evidence>
<evidence type="ECO:0000256" key="6">
    <source>
        <dbReference type="ARBA" id="ARBA00050849"/>
    </source>
</evidence>
<dbReference type="InterPro" id="IPR000182">
    <property type="entry name" value="GNAT_dom"/>
</dbReference>
<comment type="similarity">
    <text evidence="3">Belongs to the acetyltransferase family. AANAT subfamily.</text>
</comment>